<reference evidence="1" key="1">
    <citation type="submission" date="2022-03" db="EMBL/GenBank/DDBJ databases">
        <title>Draft genome sequence of Aduncisulcus paluster, a free-living microaerophilic Fornicata.</title>
        <authorList>
            <person name="Yuyama I."/>
            <person name="Kume K."/>
            <person name="Tamura T."/>
            <person name="Inagaki Y."/>
            <person name="Hashimoto T."/>
        </authorList>
    </citation>
    <scope>NUCLEOTIDE SEQUENCE</scope>
    <source>
        <strain evidence="1">NY0171</strain>
    </source>
</reference>
<organism evidence="1 2">
    <name type="scientific">Aduncisulcus paluster</name>
    <dbReference type="NCBI Taxonomy" id="2918883"/>
    <lineage>
        <taxon>Eukaryota</taxon>
        <taxon>Metamonada</taxon>
        <taxon>Carpediemonas-like organisms</taxon>
        <taxon>Aduncisulcus</taxon>
    </lineage>
</organism>
<accession>A0ABQ5K379</accession>
<dbReference type="Proteomes" id="UP001057375">
    <property type="component" value="Unassembled WGS sequence"/>
</dbReference>
<protein>
    <submittedName>
        <fullName evidence="1">Uncharacterized protein</fullName>
    </submittedName>
</protein>
<evidence type="ECO:0000313" key="2">
    <source>
        <dbReference type="Proteomes" id="UP001057375"/>
    </source>
</evidence>
<evidence type="ECO:0000313" key="1">
    <source>
        <dbReference type="EMBL" id="GKT26880.1"/>
    </source>
</evidence>
<name>A0ABQ5K379_9EUKA</name>
<sequence length="146" mass="16556">MNPIHTTISSWAALGNSGVTFEPNEAEMKYKKELAPVEYARRSDTVFSPRNLEYSDSLFGTDATKAYHASLHIPKSATIKYSDAIETVLEKKDYTTAEKLLSVGSDMLRTQFEKEKKIIAKRMLDIEIKVAELETILESTYEMPKK</sequence>
<gene>
    <name evidence="1" type="ORF">ADUPG1_013513</name>
</gene>
<dbReference type="EMBL" id="BQXS01012686">
    <property type="protein sequence ID" value="GKT26880.1"/>
    <property type="molecule type" value="Genomic_DNA"/>
</dbReference>
<proteinExistence type="predicted"/>
<comment type="caution">
    <text evidence="1">The sequence shown here is derived from an EMBL/GenBank/DDBJ whole genome shotgun (WGS) entry which is preliminary data.</text>
</comment>
<keyword evidence="2" id="KW-1185">Reference proteome</keyword>